<feature type="signal peptide" evidence="1">
    <location>
        <begin position="1"/>
        <end position="22"/>
    </location>
</feature>
<dbReference type="AlphaFoldDB" id="A0ABD3HRI7"/>
<organism evidence="2 3">
    <name type="scientific">Riccia sorocarpa</name>
    <dbReference type="NCBI Taxonomy" id="122646"/>
    <lineage>
        <taxon>Eukaryota</taxon>
        <taxon>Viridiplantae</taxon>
        <taxon>Streptophyta</taxon>
        <taxon>Embryophyta</taxon>
        <taxon>Marchantiophyta</taxon>
        <taxon>Marchantiopsida</taxon>
        <taxon>Marchantiidae</taxon>
        <taxon>Marchantiales</taxon>
        <taxon>Ricciaceae</taxon>
        <taxon>Riccia</taxon>
    </lineage>
</organism>
<comment type="caution">
    <text evidence="2">The sequence shown here is derived from an EMBL/GenBank/DDBJ whole genome shotgun (WGS) entry which is preliminary data.</text>
</comment>
<evidence type="ECO:0000256" key="1">
    <source>
        <dbReference type="SAM" id="SignalP"/>
    </source>
</evidence>
<dbReference type="Proteomes" id="UP001633002">
    <property type="component" value="Unassembled WGS sequence"/>
</dbReference>
<feature type="chain" id="PRO_5044853577" evidence="1">
    <location>
        <begin position="23"/>
        <end position="123"/>
    </location>
</feature>
<sequence>MRAKRSSNWLLGLSSILSPAAASSPKQLYSEVFNEPRLSAMDILTYSNNNNNNNGRFAFGQALKSKLSGNVGQIHSSGTVEKEQAYDLEQLHDAWATTSSSVEISNFSKEFCLNPKEAACAEL</sequence>
<accession>A0ABD3HRI7</accession>
<keyword evidence="1" id="KW-0732">Signal</keyword>
<keyword evidence="3" id="KW-1185">Reference proteome</keyword>
<gene>
    <name evidence="2" type="ORF">R1sor_007699</name>
</gene>
<dbReference type="EMBL" id="JBJQOH010000003">
    <property type="protein sequence ID" value="KAL3694048.1"/>
    <property type="molecule type" value="Genomic_DNA"/>
</dbReference>
<protein>
    <submittedName>
        <fullName evidence="2">Uncharacterized protein</fullName>
    </submittedName>
</protein>
<evidence type="ECO:0000313" key="3">
    <source>
        <dbReference type="Proteomes" id="UP001633002"/>
    </source>
</evidence>
<name>A0ABD3HRI7_9MARC</name>
<reference evidence="2 3" key="1">
    <citation type="submission" date="2024-09" db="EMBL/GenBank/DDBJ databases">
        <title>Chromosome-scale assembly of Riccia sorocarpa.</title>
        <authorList>
            <person name="Paukszto L."/>
        </authorList>
    </citation>
    <scope>NUCLEOTIDE SEQUENCE [LARGE SCALE GENOMIC DNA]</scope>
    <source>
        <strain evidence="2">LP-2024</strain>
        <tissue evidence="2">Aerial parts of the thallus</tissue>
    </source>
</reference>
<proteinExistence type="predicted"/>
<evidence type="ECO:0000313" key="2">
    <source>
        <dbReference type="EMBL" id="KAL3694048.1"/>
    </source>
</evidence>